<gene>
    <name evidence="6" type="ORF">GKO32_35110</name>
</gene>
<evidence type="ECO:0000256" key="1">
    <source>
        <dbReference type="ARBA" id="ARBA00023015"/>
    </source>
</evidence>
<keyword evidence="1" id="KW-0805">Transcription regulation</keyword>
<keyword evidence="3" id="KW-0804">Transcription</keyword>
<evidence type="ECO:0000256" key="4">
    <source>
        <dbReference type="PROSITE-ProRule" id="PRU00335"/>
    </source>
</evidence>
<dbReference type="OrthoDB" id="3767959at2"/>
<organism evidence="6 7">
    <name type="scientific">Amycolatopsis pithecellobii</name>
    <dbReference type="NCBI Taxonomy" id="664692"/>
    <lineage>
        <taxon>Bacteria</taxon>
        <taxon>Bacillati</taxon>
        <taxon>Actinomycetota</taxon>
        <taxon>Actinomycetes</taxon>
        <taxon>Pseudonocardiales</taxon>
        <taxon>Pseudonocardiaceae</taxon>
        <taxon>Amycolatopsis</taxon>
    </lineage>
</organism>
<keyword evidence="7" id="KW-1185">Reference proteome</keyword>
<dbReference type="PANTHER" id="PTHR30055">
    <property type="entry name" value="HTH-TYPE TRANSCRIPTIONAL REGULATOR RUTR"/>
    <property type="match status" value="1"/>
</dbReference>
<evidence type="ECO:0000259" key="5">
    <source>
        <dbReference type="PROSITE" id="PS50977"/>
    </source>
</evidence>
<sequence length="245" mass="26978">MTSEDTAPAFGRVGELTVPVRRQACSFLGVTEEVRSPARSRRLPRAVRERQILDAAVEVFSQHGYHSASMDEISDVAGVSKPMIYSYLGAKEDLFAKCIRREAARLLEAVRMGIRSELPPDMQLWHGLRAFYRFVAEHRDSWTVLHRQALTVGGQFAGEINQLRSKAIDMVAALVVTAGTKKGLGPAAEFSGPALAVSLVGAAESLADWWLDHSDVSEGVLASWLMNLVWLGFNDLLEGEIWQPS</sequence>
<comment type="caution">
    <text evidence="6">The sequence shown here is derived from an EMBL/GenBank/DDBJ whole genome shotgun (WGS) entry which is preliminary data.</text>
</comment>
<dbReference type="SUPFAM" id="SSF46689">
    <property type="entry name" value="Homeodomain-like"/>
    <property type="match status" value="1"/>
</dbReference>
<dbReference type="PANTHER" id="PTHR30055:SF158">
    <property type="entry name" value="POSSIBLE TRANSCRIPTIONAL REGULATORY PROTEIN (PROBABLY TETR-FAMILY)"/>
    <property type="match status" value="1"/>
</dbReference>
<dbReference type="Gene3D" id="1.10.357.10">
    <property type="entry name" value="Tetracycline Repressor, domain 2"/>
    <property type="match status" value="1"/>
</dbReference>
<name>A0A6N7ZBZ9_9PSEU</name>
<evidence type="ECO:0000313" key="7">
    <source>
        <dbReference type="Proteomes" id="UP000440096"/>
    </source>
</evidence>
<evidence type="ECO:0000256" key="2">
    <source>
        <dbReference type="ARBA" id="ARBA00023125"/>
    </source>
</evidence>
<reference evidence="6 7" key="1">
    <citation type="submission" date="2019-11" db="EMBL/GenBank/DDBJ databases">
        <title>Draft genome of Amycolatopsis RM579.</title>
        <authorList>
            <person name="Duangmal K."/>
            <person name="Mingma R."/>
        </authorList>
    </citation>
    <scope>NUCLEOTIDE SEQUENCE [LARGE SCALE GENOMIC DNA]</scope>
    <source>
        <strain evidence="6 7">RM579</strain>
    </source>
</reference>
<dbReference type="InterPro" id="IPR050109">
    <property type="entry name" value="HTH-type_TetR-like_transc_reg"/>
</dbReference>
<dbReference type="InterPro" id="IPR009057">
    <property type="entry name" value="Homeodomain-like_sf"/>
</dbReference>
<keyword evidence="2 4" id="KW-0238">DNA-binding</keyword>
<dbReference type="SUPFAM" id="SSF48498">
    <property type="entry name" value="Tetracyclin repressor-like, C-terminal domain"/>
    <property type="match status" value="1"/>
</dbReference>
<dbReference type="AlphaFoldDB" id="A0A6N7ZBZ9"/>
<proteinExistence type="predicted"/>
<dbReference type="InterPro" id="IPR036271">
    <property type="entry name" value="Tet_transcr_reg_TetR-rel_C_sf"/>
</dbReference>
<accession>A0A6N7ZBZ9</accession>
<dbReference type="PROSITE" id="PS50977">
    <property type="entry name" value="HTH_TETR_2"/>
    <property type="match status" value="1"/>
</dbReference>
<feature type="domain" description="HTH tetR-type" evidence="5">
    <location>
        <begin position="46"/>
        <end position="106"/>
    </location>
</feature>
<dbReference type="Pfam" id="PF21943">
    <property type="entry name" value="TetR_C_46"/>
    <property type="match status" value="1"/>
</dbReference>
<evidence type="ECO:0000256" key="3">
    <source>
        <dbReference type="ARBA" id="ARBA00023163"/>
    </source>
</evidence>
<dbReference type="PRINTS" id="PR00455">
    <property type="entry name" value="HTHTETR"/>
</dbReference>
<dbReference type="EMBL" id="WMBA01000091">
    <property type="protein sequence ID" value="MTD59177.1"/>
    <property type="molecule type" value="Genomic_DNA"/>
</dbReference>
<dbReference type="InterPro" id="IPR001647">
    <property type="entry name" value="HTH_TetR"/>
</dbReference>
<feature type="DNA-binding region" description="H-T-H motif" evidence="4">
    <location>
        <begin position="69"/>
        <end position="88"/>
    </location>
</feature>
<dbReference type="InterPro" id="IPR054129">
    <property type="entry name" value="DesT_TetR_C"/>
</dbReference>
<dbReference type="Proteomes" id="UP000440096">
    <property type="component" value="Unassembled WGS sequence"/>
</dbReference>
<dbReference type="GO" id="GO:0000976">
    <property type="term" value="F:transcription cis-regulatory region binding"/>
    <property type="evidence" value="ECO:0007669"/>
    <property type="project" value="TreeGrafter"/>
</dbReference>
<protein>
    <submittedName>
        <fullName evidence="6">TetR family transcriptional regulator</fullName>
    </submittedName>
</protein>
<evidence type="ECO:0000313" key="6">
    <source>
        <dbReference type="EMBL" id="MTD59177.1"/>
    </source>
</evidence>
<dbReference type="Pfam" id="PF00440">
    <property type="entry name" value="TetR_N"/>
    <property type="match status" value="1"/>
</dbReference>
<dbReference type="GO" id="GO:0003700">
    <property type="term" value="F:DNA-binding transcription factor activity"/>
    <property type="evidence" value="ECO:0007669"/>
    <property type="project" value="TreeGrafter"/>
</dbReference>